<organism evidence="4">
    <name type="scientific">Naegleria gruberi</name>
    <name type="common">Amoeba</name>
    <dbReference type="NCBI Taxonomy" id="5762"/>
    <lineage>
        <taxon>Eukaryota</taxon>
        <taxon>Discoba</taxon>
        <taxon>Heterolobosea</taxon>
        <taxon>Tetramitia</taxon>
        <taxon>Eutetramitia</taxon>
        <taxon>Vahlkampfiidae</taxon>
        <taxon>Naegleria</taxon>
    </lineage>
</organism>
<dbReference type="RefSeq" id="XP_002677589.1">
    <property type="nucleotide sequence ID" value="XM_002677543.1"/>
</dbReference>
<dbReference type="EMBL" id="GG738866">
    <property type="protein sequence ID" value="EFC44845.1"/>
    <property type="molecule type" value="Genomic_DNA"/>
</dbReference>
<evidence type="ECO:0000256" key="1">
    <source>
        <dbReference type="SAM" id="MobiDB-lite"/>
    </source>
</evidence>
<name>D2VEA0_NAEGR</name>
<dbReference type="InParanoid" id="D2VEA0"/>
<accession>D2VEA0</accession>
<reference evidence="3 4" key="1">
    <citation type="journal article" date="2010" name="Cell">
        <title>The genome of Naegleria gruberi illuminates early eukaryotic versatility.</title>
        <authorList>
            <person name="Fritz-Laylin L.K."/>
            <person name="Prochnik S.E."/>
            <person name="Ginger M.L."/>
            <person name="Dacks J.B."/>
            <person name="Carpenter M.L."/>
            <person name="Field M.C."/>
            <person name="Kuo A."/>
            <person name="Paredez A."/>
            <person name="Chapman J."/>
            <person name="Pham J."/>
            <person name="Shu S."/>
            <person name="Neupane R."/>
            <person name="Cipriano M."/>
            <person name="Mancuso J."/>
            <person name="Tu H."/>
            <person name="Salamov A."/>
            <person name="Lindquist E."/>
            <person name="Shapiro H."/>
            <person name="Lucas S."/>
            <person name="Grigoriev I.V."/>
            <person name="Cande W.Z."/>
            <person name="Fulton C."/>
            <person name="Rokhsar D.S."/>
            <person name="Dawson S.C."/>
        </authorList>
    </citation>
    <scope>NUCLEOTIDE SEQUENCE [LARGE SCALE GENOMIC DNA]</scope>
    <source>
        <strain evidence="3 4">NEG-M</strain>
    </source>
</reference>
<evidence type="ECO:0000259" key="2">
    <source>
        <dbReference type="Pfam" id="PF13475"/>
    </source>
</evidence>
<feature type="domain" description="DUF4116" evidence="2">
    <location>
        <begin position="102"/>
        <end position="139"/>
    </location>
</feature>
<feature type="domain" description="DUF4116" evidence="2">
    <location>
        <begin position="222"/>
        <end position="268"/>
    </location>
</feature>
<proteinExistence type="predicted"/>
<evidence type="ECO:0000313" key="4">
    <source>
        <dbReference type="Proteomes" id="UP000006671"/>
    </source>
</evidence>
<dbReference type="InterPro" id="IPR025197">
    <property type="entry name" value="DUF4116"/>
</dbReference>
<dbReference type="VEuPathDB" id="AmoebaDB:NAEGRDRAFT_67203"/>
<keyword evidence="4" id="KW-1185">Reference proteome</keyword>
<dbReference type="OrthoDB" id="447781at2759"/>
<sequence>MVQLILYDFLPSPPTTTTTTTRSNKNDHDEYTHSDSDNLSNLLKNIWKQASERFLHDYEKSYEFLKSFRKHTYKKLPRYYTIPKEYVDNELVAWHMLRFIRCENTFLQISERLRNSIRIAIRAVSQFGYFYVHLSDELKKDKRVCLKAVTSCPRCYKLFSDEMKNDRDIVMRVLKSVSSYFHNFEFKLPEIYLNDKQVVELYVKIRELKILYYKLPKEMLDDRQIALSACISSPNNVGYISERLQHDFSFVKEVVRRNYFAYSELPKVMRENRELVYQLVGMNLPLFLVPYEFRKDEEIVKRCIQKTKYIYEIPFWFREDEEIFKMSLVKAYQVCKENLSLEKFIAPKYLNNRKYMNDLLKEIPELATNKYYNFIY</sequence>
<dbReference type="Pfam" id="PF13475">
    <property type="entry name" value="DUF4116"/>
    <property type="match status" value="3"/>
</dbReference>
<dbReference type="AlphaFoldDB" id="D2VEA0"/>
<feature type="domain" description="DUF4116" evidence="2">
    <location>
        <begin position="141"/>
        <end position="176"/>
    </location>
</feature>
<protein>
    <submittedName>
        <fullName evidence="3">Predicted protein</fullName>
    </submittedName>
</protein>
<feature type="region of interest" description="Disordered" evidence="1">
    <location>
        <begin position="15"/>
        <end position="34"/>
    </location>
</feature>
<evidence type="ECO:0000313" key="3">
    <source>
        <dbReference type="EMBL" id="EFC44845.1"/>
    </source>
</evidence>
<feature type="compositionally biased region" description="Basic and acidic residues" evidence="1">
    <location>
        <begin position="24"/>
        <end position="34"/>
    </location>
</feature>
<gene>
    <name evidence="3" type="ORF">NAEGRDRAFT_67203</name>
</gene>
<dbReference type="KEGG" id="ngr:NAEGRDRAFT_67203"/>
<dbReference type="GeneID" id="8848294"/>
<dbReference type="Proteomes" id="UP000006671">
    <property type="component" value="Unassembled WGS sequence"/>
</dbReference>